<dbReference type="GO" id="GO:0006749">
    <property type="term" value="P:glutathione metabolic process"/>
    <property type="evidence" value="ECO:0000318"/>
    <property type="project" value="GO_Central"/>
</dbReference>
<dbReference type="Proteomes" id="UP000036987">
    <property type="component" value="Unassembled WGS sequence"/>
</dbReference>
<dbReference type="FunFam" id="3.40.30.10:FF:000016">
    <property type="entry name" value="Glutathione S-transferase F2"/>
    <property type="match status" value="1"/>
</dbReference>
<dbReference type="CDD" id="cd03187">
    <property type="entry name" value="GST_C_Phi"/>
    <property type="match status" value="1"/>
</dbReference>
<dbReference type="InterPro" id="IPR040079">
    <property type="entry name" value="Glutathione_S-Trfase"/>
</dbReference>
<organism evidence="7 8">
    <name type="scientific">Zostera marina</name>
    <name type="common">Eelgrass</name>
    <dbReference type="NCBI Taxonomy" id="29655"/>
    <lineage>
        <taxon>Eukaryota</taxon>
        <taxon>Viridiplantae</taxon>
        <taxon>Streptophyta</taxon>
        <taxon>Embryophyta</taxon>
        <taxon>Tracheophyta</taxon>
        <taxon>Spermatophyta</taxon>
        <taxon>Magnoliopsida</taxon>
        <taxon>Liliopsida</taxon>
        <taxon>Zosteraceae</taxon>
        <taxon>Zostera</taxon>
    </lineage>
</organism>
<dbReference type="InterPro" id="IPR004046">
    <property type="entry name" value="GST_C"/>
</dbReference>
<dbReference type="GO" id="GO:0043295">
    <property type="term" value="F:glutathione binding"/>
    <property type="evidence" value="ECO:0000318"/>
    <property type="project" value="GO_Central"/>
</dbReference>
<dbReference type="EC" id="2.5.1.18" evidence="2"/>
<dbReference type="OMA" id="KKHVAKW"/>
<reference evidence="8" key="1">
    <citation type="journal article" date="2016" name="Nature">
        <title>The genome of the seagrass Zostera marina reveals angiosperm adaptation to the sea.</title>
        <authorList>
            <person name="Olsen J.L."/>
            <person name="Rouze P."/>
            <person name="Verhelst B."/>
            <person name="Lin Y.-C."/>
            <person name="Bayer T."/>
            <person name="Collen J."/>
            <person name="Dattolo E."/>
            <person name="De Paoli E."/>
            <person name="Dittami S."/>
            <person name="Maumus F."/>
            <person name="Michel G."/>
            <person name="Kersting A."/>
            <person name="Lauritano C."/>
            <person name="Lohaus R."/>
            <person name="Toepel M."/>
            <person name="Tonon T."/>
            <person name="Vanneste K."/>
            <person name="Amirebrahimi M."/>
            <person name="Brakel J."/>
            <person name="Bostroem C."/>
            <person name="Chovatia M."/>
            <person name="Grimwood J."/>
            <person name="Jenkins J.W."/>
            <person name="Jueterbock A."/>
            <person name="Mraz A."/>
            <person name="Stam W.T."/>
            <person name="Tice H."/>
            <person name="Bornberg-Bauer E."/>
            <person name="Green P.J."/>
            <person name="Pearson G.A."/>
            <person name="Procaccini G."/>
            <person name="Duarte C.M."/>
            <person name="Schmutz J."/>
            <person name="Reusch T.B.H."/>
            <person name="Van de Peer Y."/>
        </authorList>
    </citation>
    <scope>NUCLEOTIDE SEQUENCE [LARGE SCALE GENOMIC DNA]</scope>
    <source>
        <strain evidence="8">cv. Finnish</strain>
    </source>
</reference>
<dbReference type="InterPro" id="IPR010987">
    <property type="entry name" value="Glutathione-S-Trfase_C-like"/>
</dbReference>
<dbReference type="PROSITE" id="PS50405">
    <property type="entry name" value="GST_CTER"/>
    <property type="match status" value="1"/>
</dbReference>
<dbReference type="FunFam" id="1.20.1050.10:FF:000004">
    <property type="entry name" value="Glutathione S-transferase F2"/>
    <property type="match status" value="1"/>
</dbReference>
<accession>A0A0K9P428</accession>
<dbReference type="GO" id="GO:0005737">
    <property type="term" value="C:cytoplasm"/>
    <property type="evidence" value="ECO:0000318"/>
    <property type="project" value="GO_Central"/>
</dbReference>
<feature type="domain" description="GST C-terminal" evidence="6">
    <location>
        <begin position="91"/>
        <end position="223"/>
    </location>
</feature>
<evidence type="ECO:0000256" key="1">
    <source>
        <dbReference type="ARBA" id="ARBA00010128"/>
    </source>
</evidence>
<dbReference type="Gene3D" id="3.40.30.10">
    <property type="entry name" value="Glutaredoxin"/>
    <property type="match status" value="1"/>
</dbReference>
<protein>
    <recommendedName>
        <fullName evidence="2">glutathione transferase</fullName>
        <ecNumber evidence="2">2.5.1.18</ecNumber>
    </recommendedName>
</protein>
<dbReference type="PROSITE" id="PS50404">
    <property type="entry name" value="GST_NTER"/>
    <property type="match status" value="1"/>
</dbReference>
<gene>
    <name evidence="7" type="ORF">ZOSMA_39G00140</name>
</gene>
<dbReference type="SUPFAM" id="SSF52833">
    <property type="entry name" value="Thioredoxin-like"/>
    <property type="match status" value="1"/>
</dbReference>
<dbReference type="GO" id="GO:0004364">
    <property type="term" value="F:glutathione transferase activity"/>
    <property type="evidence" value="ECO:0000318"/>
    <property type="project" value="GO_Central"/>
</dbReference>
<dbReference type="InterPro" id="IPR034347">
    <property type="entry name" value="GST_Phi_C"/>
</dbReference>
<sequence length="231" mass="26151">MASVKVFGSPEATEVARVLTCLLEKEVDFQLIRMDTYKGEHKVPEFIKLKDPSGQVTYKEGDKTLLESREICRYISDKYSEQGNKKLLGAGTLERASIEQWLQAEATNFDPPSSALVFHLAFAPPININPNPTVIDELEEKVGRVLDIYDEKLGESEFLAGDDFTLADLSHLPNSYYLMNRTVRGRRLFETRKNVSRWWKAISSRTSWKMVAQILGETPPLPVKTEIPVAS</sequence>
<dbReference type="Pfam" id="PF00043">
    <property type="entry name" value="GST_C"/>
    <property type="match status" value="1"/>
</dbReference>
<dbReference type="InterPro" id="IPR036282">
    <property type="entry name" value="Glutathione-S-Trfase_C_sf"/>
</dbReference>
<dbReference type="InterPro" id="IPR004045">
    <property type="entry name" value="Glutathione_S-Trfase_N"/>
</dbReference>
<name>A0A0K9P428_ZOSMR</name>
<dbReference type="AlphaFoldDB" id="A0A0K9P428"/>
<feature type="domain" description="GST N-terminal" evidence="5">
    <location>
        <begin position="2"/>
        <end position="83"/>
    </location>
</feature>
<comment type="catalytic activity">
    <reaction evidence="4">
        <text>RX + glutathione = an S-substituted glutathione + a halide anion + H(+)</text>
        <dbReference type="Rhea" id="RHEA:16437"/>
        <dbReference type="ChEBI" id="CHEBI:15378"/>
        <dbReference type="ChEBI" id="CHEBI:16042"/>
        <dbReference type="ChEBI" id="CHEBI:17792"/>
        <dbReference type="ChEBI" id="CHEBI:57925"/>
        <dbReference type="ChEBI" id="CHEBI:90779"/>
        <dbReference type="EC" id="2.5.1.18"/>
    </reaction>
</comment>
<keyword evidence="8" id="KW-1185">Reference proteome</keyword>
<dbReference type="PANTHER" id="PTHR43900:SF53">
    <property type="entry name" value="GLUTATHIONE TRANSFERASE"/>
    <property type="match status" value="1"/>
</dbReference>
<dbReference type="OrthoDB" id="422574at2759"/>
<dbReference type="SFLD" id="SFLDS00019">
    <property type="entry name" value="Glutathione_Transferase_(cytos"/>
    <property type="match status" value="1"/>
</dbReference>
<evidence type="ECO:0000313" key="8">
    <source>
        <dbReference type="Proteomes" id="UP000036987"/>
    </source>
</evidence>
<comment type="caution">
    <text evidence="7">The sequence shown here is derived from an EMBL/GenBank/DDBJ whole genome shotgun (WGS) entry which is preliminary data.</text>
</comment>
<dbReference type="SUPFAM" id="SSF47616">
    <property type="entry name" value="GST C-terminal domain-like"/>
    <property type="match status" value="1"/>
</dbReference>
<evidence type="ECO:0000259" key="6">
    <source>
        <dbReference type="PROSITE" id="PS50405"/>
    </source>
</evidence>
<dbReference type="GO" id="GO:0009635">
    <property type="term" value="P:response to herbicide"/>
    <property type="evidence" value="ECO:0007669"/>
    <property type="project" value="UniProtKB-ARBA"/>
</dbReference>
<dbReference type="PANTHER" id="PTHR43900">
    <property type="entry name" value="GLUTATHIONE S-TRANSFERASE RHO"/>
    <property type="match status" value="1"/>
</dbReference>
<keyword evidence="3 7" id="KW-0808">Transferase</keyword>
<dbReference type="SFLD" id="SFLDG00358">
    <property type="entry name" value="Main_(cytGST)"/>
    <property type="match status" value="1"/>
</dbReference>
<evidence type="ECO:0000256" key="2">
    <source>
        <dbReference type="ARBA" id="ARBA00012452"/>
    </source>
</evidence>
<evidence type="ECO:0000259" key="5">
    <source>
        <dbReference type="PROSITE" id="PS50404"/>
    </source>
</evidence>
<comment type="similarity">
    <text evidence="1">Belongs to the GST superfamily. Phi family.</text>
</comment>
<dbReference type="STRING" id="29655.A0A0K9P428"/>
<dbReference type="Gene3D" id="1.20.1050.10">
    <property type="match status" value="1"/>
</dbReference>
<dbReference type="EMBL" id="LFYR01001212">
    <property type="protein sequence ID" value="KMZ63743.1"/>
    <property type="molecule type" value="Genomic_DNA"/>
</dbReference>
<proteinExistence type="inferred from homology"/>
<dbReference type="Pfam" id="PF02798">
    <property type="entry name" value="GST_N"/>
    <property type="match status" value="1"/>
</dbReference>
<evidence type="ECO:0000313" key="7">
    <source>
        <dbReference type="EMBL" id="KMZ63743.1"/>
    </source>
</evidence>
<evidence type="ECO:0000256" key="4">
    <source>
        <dbReference type="ARBA" id="ARBA00047960"/>
    </source>
</evidence>
<dbReference type="InterPro" id="IPR036249">
    <property type="entry name" value="Thioredoxin-like_sf"/>
</dbReference>
<evidence type="ECO:0000256" key="3">
    <source>
        <dbReference type="ARBA" id="ARBA00022679"/>
    </source>
</evidence>